<keyword evidence="2" id="KW-0479">Metal-binding</keyword>
<dbReference type="PROSITE" id="PS51257">
    <property type="entry name" value="PROKAR_LIPOPROTEIN"/>
    <property type="match status" value="1"/>
</dbReference>
<sequence length="261" mass="28317">MSWFKFSALAIAASLSACSSSPTGRNQLLLFSDSDMSSLGAQSFEQMKQKQKVSTDTKLNNYVQCVAMAVTRQVPRQPSFQDWEVVVFDSDQVNAFALPGGKIGVYTGLLKVAENEDQLATVIGHEIAHVLADHSNERLSQSQLANTGLQITSVALGASEYAQYREATMAALGLGVQVGVLLPYGRTQESEADIVGLDLMAKAGFDPRESVTLWHNMAKASQGQQPPELLSTHPSHNTRIRDLTQTMQQLPNYATVKPNCG</sequence>
<keyword evidence="7" id="KW-0732">Signal</keyword>
<dbReference type="GO" id="GO:0051603">
    <property type="term" value="P:proteolysis involved in protein catabolic process"/>
    <property type="evidence" value="ECO:0007669"/>
    <property type="project" value="TreeGrafter"/>
</dbReference>
<comment type="cofactor">
    <cofactor evidence="6">
        <name>Zn(2+)</name>
        <dbReference type="ChEBI" id="CHEBI:29105"/>
    </cofactor>
    <text evidence="6">Binds 1 zinc ion per subunit.</text>
</comment>
<keyword evidence="3 6" id="KW-0378">Hydrolase</keyword>
<dbReference type="Proteomes" id="UP000571701">
    <property type="component" value="Unassembled WGS sequence"/>
</dbReference>
<evidence type="ECO:0000313" key="9">
    <source>
        <dbReference type="EMBL" id="MBA5763279.1"/>
    </source>
</evidence>
<dbReference type="AlphaFoldDB" id="A0A7W2FSD4"/>
<accession>A0A7W2FSD4</accession>
<evidence type="ECO:0000259" key="8">
    <source>
        <dbReference type="Pfam" id="PF01435"/>
    </source>
</evidence>
<evidence type="ECO:0000256" key="1">
    <source>
        <dbReference type="ARBA" id="ARBA00022670"/>
    </source>
</evidence>
<dbReference type="GO" id="GO:0046872">
    <property type="term" value="F:metal ion binding"/>
    <property type="evidence" value="ECO:0007669"/>
    <property type="project" value="UniProtKB-KW"/>
</dbReference>
<dbReference type="PANTHER" id="PTHR22726">
    <property type="entry name" value="METALLOENDOPEPTIDASE OMA1"/>
    <property type="match status" value="1"/>
</dbReference>
<gene>
    <name evidence="9" type="ORF">H2O73_13025</name>
</gene>
<reference evidence="9 10" key="1">
    <citation type="submission" date="2020-07" db="EMBL/GenBank/DDBJ databases">
        <title>Vibrio marinisediminis sp. nov., isolated from marine sediment.</title>
        <authorList>
            <person name="Ji X."/>
        </authorList>
    </citation>
    <scope>NUCLEOTIDE SEQUENCE [LARGE SCALE GENOMIC DNA]</scope>
    <source>
        <strain evidence="9 10">404</strain>
    </source>
</reference>
<feature type="chain" id="PRO_5031401966" evidence="7">
    <location>
        <begin position="20"/>
        <end position="261"/>
    </location>
</feature>
<comment type="caution">
    <text evidence="9">The sequence shown here is derived from an EMBL/GenBank/DDBJ whole genome shotgun (WGS) entry which is preliminary data.</text>
</comment>
<comment type="similarity">
    <text evidence="6">Belongs to the peptidase M48 family.</text>
</comment>
<evidence type="ECO:0000313" key="10">
    <source>
        <dbReference type="Proteomes" id="UP000571701"/>
    </source>
</evidence>
<keyword evidence="10" id="KW-1185">Reference proteome</keyword>
<evidence type="ECO:0000256" key="4">
    <source>
        <dbReference type="ARBA" id="ARBA00022833"/>
    </source>
</evidence>
<keyword evidence="5 6" id="KW-0482">Metalloprotease</keyword>
<proteinExistence type="inferred from homology"/>
<dbReference type="Gene3D" id="3.30.2010.10">
    <property type="entry name" value="Metalloproteases ('zincins'), catalytic domain"/>
    <property type="match status" value="1"/>
</dbReference>
<evidence type="ECO:0000256" key="2">
    <source>
        <dbReference type="ARBA" id="ARBA00022723"/>
    </source>
</evidence>
<dbReference type="EMBL" id="JACFYF010000007">
    <property type="protein sequence ID" value="MBA5763279.1"/>
    <property type="molecule type" value="Genomic_DNA"/>
</dbReference>
<dbReference type="Pfam" id="PF01435">
    <property type="entry name" value="Peptidase_M48"/>
    <property type="match status" value="1"/>
</dbReference>
<protein>
    <submittedName>
        <fullName evidence="9">M48 family metallopeptidase</fullName>
    </submittedName>
</protein>
<feature type="domain" description="Peptidase M48" evidence="8">
    <location>
        <begin position="60"/>
        <end position="245"/>
    </location>
</feature>
<keyword evidence="1 6" id="KW-0645">Protease</keyword>
<evidence type="ECO:0000256" key="6">
    <source>
        <dbReference type="RuleBase" id="RU003983"/>
    </source>
</evidence>
<dbReference type="InterPro" id="IPR001915">
    <property type="entry name" value="Peptidase_M48"/>
</dbReference>
<feature type="signal peptide" evidence="7">
    <location>
        <begin position="1"/>
        <end position="19"/>
    </location>
</feature>
<evidence type="ECO:0000256" key="3">
    <source>
        <dbReference type="ARBA" id="ARBA00022801"/>
    </source>
</evidence>
<dbReference type="PANTHER" id="PTHR22726:SF24">
    <property type="entry name" value="M48 FAMILY METALLOPEPTIDASE"/>
    <property type="match status" value="1"/>
</dbReference>
<dbReference type="GO" id="GO:0016020">
    <property type="term" value="C:membrane"/>
    <property type="evidence" value="ECO:0007669"/>
    <property type="project" value="TreeGrafter"/>
</dbReference>
<dbReference type="GO" id="GO:0004222">
    <property type="term" value="F:metalloendopeptidase activity"/>
    <property type="evidence" value="ECO:0007669"/>
    <property type="project" value="InterPro"/>
</dbReference>
<dbReference type="RefSeq" id="WP_182109292.1">
    <property type="nucleotide sequence ID" value="NZ_JACFYF010000007.1"/>
</dbReference>
<name>A0A7W2FSD4_9VIBR</name>
<evidence type="ECO:0000256" key="7">
    <source>
        <dbReference type="SAM" id="SignalP"/>
    </source>
</evidence>
<dbReference type="InterPro" id="IPR051156">
    <property type="entry name" value="Mito/Outer_Membr_Metalloprot"/>
</dbReference>
<evidence type="ECO:0000256" key="5">
    <source>
        <dbReference type="ARBA" id="ARBA00023049"/>
    </source>
</evidence>
<dbReference type="CDD" id="cd07331">
    <property type="entry name" value="M48C_Oma1_like"/>
    <property type="match status" value="1"/>
</dbReference>
<organism evidence="9 10">
    <name type="scientific">Vibrio marinisediminis</name>
    <dbReference type="NCBI Taxonomy" id="2758441"/>
    <lineage>
        <taxon>Bacteria</taxon>
        <taxon>Pseudomonadati</taxon>
        <taxon>Pseudomonadota</taxon>
        <taxon>Gammaproteobacteria</taxon>
        <taxon>Vibrionales</taxon>
        <taxon>Vibrionaceae</taxon>
        <taxon>Vibrio</taxon>
    </lineage>
</organism>
<keyword evidence="4 6" id="KW-0862">Zinc</keyword>